<proteinExistence type="predicted"/>
<feature type="transmembrane region" description="Helical" evidence="1">
    <location>
        <begin position="198"/>
        <end position="219"/>
    </location>
</feature>
<feature type="transmembrane region" description="Helical" evidence="1">
    <location>
        <begin position="117"/>
        <end position="141"/>
    </location>
</feature>
<reference evidence="2 3" key="1">
    <citation type="submission" date="2023-01" db="EMBL/GenBank/DDBJ databases">
        <title>Novel species of the genus Vogesella isolated from rivers.</title>
        <authorList>
            <person name="Lu H."/>
        </authorList>
    </citation>
    <scope>NUCLEOTIDE SEQUENCE [LARGE SCALE GENOMIC DNA]</scope>
    <source>
        <strain evidence="2 3">DC21W</strain>
    </source>
</reference>
<dbReference type="RefSeq" id="WP_272752960.1">
    <property type="nucleotide sequence ID" value="NZ_JAQQLF010000024.1"/>
</dbReference>
<keyword evidence="1" id="KW-0812">Transmembrane</keyword>
<name>A0ABT5J245_9NEIS</name>
<feature type="transmembrane region" description="Helical" evidence="1">
    <location>
        <begin position="44"/>
        <end position="62"/>
    </location>
</feature>
<sequence length="222" mass="24476">MRTGAWPLRMVRAHPRLSIAVLWGGLVAWLAATWYPVSLLTANLLGWNAGAGLYLLLAAYMMRQCDEDRIHRHALVQDEGRRLLLVLVALSALVCLLAIVAELSAARSLHGAERVGHVALCVLTIVSSWLFTQTMFALHYAHSYFLALRRQQAPGLDFPGPQRPGYSDFFYFAVVIGTSGQTADVAFSNAAMRRLGTWHCMLSFAFNTTVLALMINIAASLM</sequence>
<dbReference type="InterPro" id="IPR009781">
    <property type="entry name" value="DUF1345"/>
</dbReference>
<feature type="transmembrane region" description="Helical" evidence="1">
    <location>
        <begin position="83"/>
        <end position="105"/>
    </location>
</feature>
<gene>
    <name evidence="2" type="ORF">PQU95_16120</name>
</gene>
<feature type="transmembrane region" description="Helical" evidence="1">
    <location>
        <begin position="20"/>
        <end position="38"/>
    </location>
</feature>
<protein>
    <submittedName>
        <fullName evidence="2">DUF1345 domain-containing protein</fullName>
    </submittedName>
</protein>
<dbReference type="Pfam" id="PF07077">
    <property type="entry name" value="DUF1345"/>
    <property type="match status" value="1"/>
</dbReference>
<dbReference type="Proteomes" id="UP001219956">
    <property type="component" value="Unassembled WGS sequence"/>
</dbReference>
<comment type="caution">
    <text evidence="2">The sequence shown here is derived from an EMBL/GenBank/DDBJ whole genome shotgun (WGS) entry which is preliminary data.</text>
</comment>
<keyword evidence="1" id="KW-1133">Transmembrane helix</keyword>
<keyword evidence="3" id="KW-1185">Reference proteome</keyword>
<accession>A0ABT5J245</accession>
<evidence type="ECO:0000313" key="2">
    <source>
        <dbReference type="EMBL" id="MDC7718727.1"/>
    </source>
</evidence>
<evidence type="ECO:0000313" key="3">
    <source>
        <dbReference type="Proteomes" id="UP001219956"/>
    </source>
</evidence>
<organism evidence="2 3">
    <name type="scientific">Vogesella aquatica</name>
    <dbReference type="NCBI Taxonomy" id="2984206"/>
    <lineage>
        <taxon>Bacteria</taxon>
        <taxon>Pseudomonadati</taxon>
        <taxon>Pseudomonadota</taxon>
        <taxon>Betaproteobacteria</taxon>
        <taxon>Neisseriales</taxon>
        <taxon>Chromobacteriaceae</taxon>
        <taxon>Vogesella</taxon>
    </lineage>
</organism>
<dbReference type="EMBL" id="JAQQLF010000024">
    <property type="protein sequence ID" value="MDC7718727.1"/>
    <property type="molecule type" value="Genomic_DNA"/>
</dbReference>
<keyword evidence="1" id="KW-0472">Membrane</keyword>
<evidence type="ECO:0000256" key="1">
    <source>
        <dbReference type="SAM" id="Phobius"/>
    </source>
</evidence>